<dbReference type="NCBIfam" id="TIGR01351">
    <property type="entry name" value="adk"/>
    <property type="match status" value="1"/>
</dbReference>
<dbReference type="EMBL" id="JXBZ01000002">
    <property type="protein sequence ID" value="KJY51309.1"/>
    <property type="molecule type" value="Genomic_DNA"/>
</dbReference>
<dbReference type="HOGENOM" id="CLU_032354_1_2_9"/>
<keyword evidence="12" id="KW-1185">Reference proteome</keyword>
<feature type="region of interest" description="NMP" evidence="6">
    <location>
        <begin position="30"/>
        <end position="59"/>
    </location>
</feature>
<feature type="binding site" evidence="6">
    <location>
        <position position="31"/>
    </location>
    <ligand>
        <name>AMP</name>
        <dbReference type="ChEBI" id="CHEBI:456215"/>
    </ligand>
</feature>
<dbReference type="PANTHER" id="PTHR23359">
    <property type="entry name" value="NUCLEOTIDE KINASE"/>
    <property type="match status" value="1"/>
</dbReference>
<keyword evidence="3 6" id="KW-0547">Nucleotide-binding</keyword>
<dbReference type="InterPro" id="IPR006259">
    <property type="entry name" value="Adenyl_kin_sub"/>
</dbReference>
<name>V5T8C2_9LACO</name>
<reference evidence="11 12" key="2">
    <citation type="submission" date="2014-12" db="EMBL/GenBank/DDBJ databases">
        <title>Comparative genomics of the lactic acid bacteria isolated from the honey bee gut.</title>
        <authorList>
            <person name="Ellegaard K.M."/>
            <person name="Tamarit D."/>
            <person name="Javelind E."/>
            <person name="Olofsson T."/>
            <person name="Andersson S.G."/>
            <person name="Vasquez A."/>
        </authorList>
    </citation>
    <scope>NUCLEOTIDE SEQUENCE [LARGE SCALE GENOMIC DNA]</scope>
    <source>
        <strain evidence="11 12">Hon2</strain>
    </source>
</reference>
<dbReference type="InterPro" id="IPR000850">
    <property type="entry name" value="Adenylat/UMP-CMP_kin"/>
</dbReference>
<dbReference type="HAMAP" id="MF_00235">
    <property type="entry name" value="Adenylate_kinase_Adk"/>
    <property type="match status" value="1"/>
</dbReference>
<feature type="binding site" evidence="6">
    <location>
        <position position="173"/>
    </location>
    <ligand>
        <name>AMP</name>
        <dbReference type="ChEBI" id="CHEBI:456215"/>
    </ligand>
</feature>
<dbReference type="GO" id="GO:0044209">
    <property type="term" value="P:AMP salvage"/>
    <property type="evidence" value="ECO:0007669"/>
    <property type="project" value="UniProtKB-UniRule"/>
</dbReference>
<sequence length="218" mass="24356">MNLMLMGLPGAGKGTQAERIVDKYHVVHVSTGDMFREAIANKTQVGLKAKSFIDKGELVPDEVTNQIVQERLAQADINQAGYMLDGFPRNLEQAQALDEINANLNKKLDAVIDIEVDPQLLVERLSGRFICKNCGATYHKLYNPPKVAGTCDRCGKHDFYQREDDQPQTVKNRLHVNIEMNTPLISYYQKAGLLNKINGAQEIDQVFAEIDAVLSKIN</sequence>
<feature type="binding site" evidence="6">
    <location>
        <position position="154"/>
    </location>
    <ligand>
        <name>Zn(2+)</name>
        <dbReference type="ChEBI" id="CHEBI:29105"/>
        <note>structural</note>
    </ligand>
</feature>
<feature type="binding site" evidence="6">
    <location>
        <position position="131"/>
    </location>
    <ligand>
        <name>Zn(2+)</name>
        <dbReference type="ChEBI" id="CHEBI:29105"/>
        <note>structural</note>
    </ligand>
</feature>
<feature type="domain" description="Adenylate kinase active site lid" evidence="9">
    <location>
        <begin position="128"/>
        <end position="164"/>
    </location>
</feature>
<comment type="subunit">
    <text evidence="6 8">Monomer.</text>
</comment>
<dbReference type="GO" id="GO:0005737">
    <property type="term" value="C:cytoplasm"/>
    <property type="evidence" value="ECO:0007669"/>
    <property type="project" value="UniProtKB-SubCell"/>
</dbReference>
<dbReference type="PROSITE" id="PS00113">
    <property type="entry name" value="ADENYLATE_KINASE"/>
    <property type="match status" value="1"/>
</dbReference>
<feature type="binding site" evidence="6">
    <location>
        <position position="93"/>
    </location>
    <ligand>
        <name>AMP</name>
        <dbReference type="ChEBI" id="CHEBI:456215"/>
    </ligand>
</feature>
<keyword evidence="2 6" id="KW-0545">Nucleotide biosynthesis</keyword>
<proteinExistence type="inferred from homology"/>
<feature type="binding site" evidence="6">
    <location>
        <position position="201"/>
    </location>
    <ligand>
        <name>ATP</name>
        <dbReference type="ChEBI" id="CHEBI:30616"/>
    </ligand>
</feature>
<comment type="pathway">
    <text evidence="6">Purine metabolism; AMP biosynthesis via salvage pathway; AMP from ADP: step 1/1.</text>
</comment>
<evidence type="ECO:0000256" key="1">
    <source>
        <dbReference type="ARBA" id="ARBA00022679"/>
    </source>
</evidence>
<comment type="catalytic activity">
    <reaction evidence="6 8">
        <text>AMP + ATP = 2 ADP</text>
        <dbReference type="Rhea" id="RHEA:12973"/>
        <dbReference type="ChEBI" id="CHEBI:30616"/>
        <dbReference type="ChEBI" id="CHEBI:456215"/>
        <dbReference type="ChEBI" id="CHEBI:456216"/>
        <dbReference type="EC" id="2.7.4.3"/>
    </reaction>
</comment>
<feature type="binding site" evidence="6">
    <location>
        <position position="134"/>
    </location>
    <ligand>
        <name>Zn(2+)</name>
        <dbReference type="ChEBI" id="CHEBI:29105"/>
        <note>structural</note>
    </ligand>
</feature>
<evidence type="ECO:0000256" key="5">
    <source>
        <dbReference type="ARBA" id="ARBA00022840"/>
    </source>
</evidence>
<dbReference type="STRING" id="1218508.JG29_03580"/>
<dbReference type="Proteomes" id="UP000033695">
    <property type="component" value="Unassembled WGS sequence"/>
</dbReference>
<keyword evidence="6" id="KW-0963">Cytoplasm</keyword>
<reference evidence="10" key="1">
    <citation type="journal article" date="2013" name="BMC Microbiol.">
        <title>Proteins of novel lactic acid bacteria from Apis mellifera mellifera: an insight into the production of known extra-cellular proteins during microbial stress.</title>
        <authorList>
            <person name="Butler E."/>
            <person name="Alsterfjord M."/>
            <person name="Olofsson T.C."/>
            <person name="Karlsson C."/>
            <person name="Malmstrom J."/>
            <person name="Vasquez A."/>
        </authorList>
    </citation>
    <scope>NUCLEOTIDE SEQUENCE</scope>
    <source>
        <strain evidence="10">Hon2N</strain>
    </source>
</reference>
<evidence type="ECO:0000256" key="8">
    <source>
        <dbReference type="RuleBase" id="RU003331"/>
    </source>
</evidence>
<dbReference type="PRINTS" id="PR00094">
    <property type="entry name" value="ADENYLTKNASE"/>
</dbReference>
<gene>
    <name evidence="6" type="primary">adk</name>
    <name evidence="11" type="ORF">JG29_03580</name>
</gene>
<dbReference type="NCBIfam" id="NF011100">
    <property type="entry name" value="PRK14527.1"/>
    <property type="match status" value="1"/>
</dbReference>
<keyword evidence="1 6" id="KW-0808">Transferase</keyword>
<comment type="subcellular location">
    <subcellularLocation>
        <location evidence="6 8">Cytoplasm</location>
    </subcellularLocation>
</comment>
<protein>
    <recommendedName>
        <fullName evidence="6 8">Adenylate kinase</fullName>
        <shortName evidence="6">AK</shortName>
        <ecNumber evidence="6 8">2.7.4.3</ecNumber>
    </recommendedName>
    <alternativeName>
        <fullName evidence="6">ATP-AMP transphosphorylase</fullName>
    </alternativeName>
    <alternativeName>
        <fullName evidence="6">ATP:AMP phosphotransferase</fullName>
    </alternativeName>
    <alternativeName>
        <fullName evidence="6">Adenylate monophosphate kinase</fullName>
    </alternativeName>
</protein>
<evidence type="ECO:0000256" key="6">
    <source>
        <dbReference type="HAMAP-Rule" id="MF_00235"/>
    </source>
</evidence>
<feature type="binding site" evidence="6">
    <location>
        <position position="151"/>
    </location>
    <ligand>
        <name>Zn(2+)</name>
        <dbReference type="ChEBI" id="CHEBI:29105"/>
        <note>structural</note>
    </ligand>
</feature>
<feature type="binding site" evidence="6">
    <location>
        <begin position="10"/>
        <end position="15"/>
    </location>
    <ligand>
        <name>ATP</name>
        <dbReference type="ChEBI" id="CHEBI:30616"/>
    </ligand>
</feature>
<dbReference type="PATRIC" id="fig|1218508.4.peg.366"/>
<dbReference type="NCBIfam" id="NF001381">
    <property type="entry name" value="PRK00279.1-3"/>
    <property type="match status" value="1"/>
</dbReference>
<dbReference type="RefSeq" id="WP_045922247.1">
    <property type="nucleotide sequence ID" value="NZ_JBHTHW010000004.1"/>
</dbReference>
<keyword evidence="5 6" id="KW-0067">ATP-binding</keyword>
<dbReference type="AlphaFoldDB" id="V5T8C2"/>
<comment type="caution">
    <text evidence="6">Lacks conserved residue(s) required for the propagation of feature annotation.</text>
</comment>
<comment type="function">
    <text evidence="6">Catalyzes the reversible transfer of the terminal phosphate group between ATP and AMP. Plays an important role in cellular energy homeostasis and in adenine nucleotide metabolism.</text>
</comment>
<dbReference type="Gene3D" id="3.40.50.300">
    <property type="entry name" value="P-loop containing nucleotide triphosphate hydrolases"/>
    <property type="match status" value="1"/>
</dbReference>
<dbReference type="OrthoDB" id="9805030at2"/>
<feature type="binding site" evidence="6">
    <location>
        <position position="162"/>
    </location>
    <ligand>
        <name>AMP</name>
        <dbReference type="ChEBI" id="CHEBI:456215"/>
    </ligand>
</feature>
<dbReference type="Pfam" id="PF05191">
    <property type="entry name" value="ADK_lid"/>
    <property type="match status" value="1"/>
</dbReference>
<dbReference type="GO" id="GO:0005524">
    <property type="term" value="F:ATP binding"/>
    <property type="evidence" value="ECO:0007669"/>
    <property type="project" value="UniProtKB-UniRule"/>
</dbReference>
<evidence type="ECO:0000259" key="9">
    <source>
        <dbReference type="Pfam" id="PF05191"/>
    </source>
</evidence>
<dbReference type="InterPro" id="IPR027417">
    <property type="entry name" value="P-loop_NTPase"/>
</dbReference>
<evidence type="ECO:0000313" key="12">
    <source>
        <dbReference type="Proteomes" id="UP000033695"/>
    </source>
</evidence>
<evidence type="ECO:0000256" key="4">
    <source>
        <dbReference type="ARBA" id="ARBA00022777"/>
    </source>
</evidence>
<feature type="binding site" evidence="6">
    <location>
        <begin position="137"/>
        <end position="138"/>
    </location>
    <ligand>
        <name>ATP</name>
        <dbReference type="ChEBI" id="CHEBI:30616"/>
    </ligand>
</feature>
<comment type="domain">
    <text evidence="6">Consists of three domains, a large central CORE domain and two small peripheral domains, NMPbind and LID, which undergo movements during catalysis. The LID domain closes over the site of phosphoryl transfer upon ATP binding. Assembling and dissambling the active center during each catalytic cycle provides an effective means to prevent ATP hydrolysis. Some bacteria have evolved a zinc-coordinating structure that stabilizes the LID domain.</text>
</comment>
<accession>V5T8C2</accession>
<comment type="similarity">
    <text evidence="6 7">Belongs to the adenylate kinase family.</text>
</comment>
<organism evidence="10">
    <name type="scientific">Bombilactobacillus mellis</name>
    <dbReference type="NCBI Taxonomy" id="1218508"/>
    <lineage>
        <taxon>Bacteria</taxon>
        <taxon>Bacillati</taxon>
        <taxon>Bacillota</taxon>
        <taxon>Bacilli</taxon>
        <taxon>Lactobacillales</taxon>
        <taxon>Lactobacillaceae</taxon>
        <taxon>Bombilactobacillus</taxon>
    </lineage>
</organism>
<dbReference type="Pfam" id="PF00406">
    <property type="entry name" value="ADK"/>
    <property type="match status" value="1"/>
</dbReference>
<feature type="binding site" evidence="6">
    <location>
        <begin position="57"/>
        <end position="59"/>
    </location>
    <ligand>
        <name>AMP</name>
        <dbReference type="ChEBI" id="CHEBI:456215"/>
    </ligand>
</feature>
<dbReference type="GO" id="GO:0004017">
    <property type="term" value="F:AMP kinase activity"/>
    <property type="evidence" value="ECO:0007669"/>
    <property type="project" value="UniProtKB-UniRule"/>
</dbReference>
<dbReference type="FunFam" id="3.40.50.300:FF:000106">
    <property type="entry name" value="Adenylate kinase mitochondrial"/>
    <property type="match status" value="1"/>
</dbReference>
<dbReference type="InterPro" id="IPR033690">
    <property type="entry name" value="Adenylat_kinase_CS"/>
</dbReference>
<dbReference type="InterPro" id="IPR007862">
    <property type="entry name" value="Adenylate_kinase_lid-dom"/>
</dbReference>
<dbReference type="GO" id="GO:0008270">
    <property type="term" value="F:zinc ion binding"/>
    <property type="evidence" value="ECO:0007669"/>
    <property type="project" value="UniProtKB-UniRule"/>
</dbReference>
<dbReference type="EMBL" id="KC789998">
    <property type="protein sequence ID" value="AHB59838.1"/>
    <property type="molecule type" value="Genomic_DNA"/>
</dbReference>
<keyword evidence="6" id="KW-0862">Zinc</keyword>
<keyword evidence="4 6" id="KW-0418">Kinase</keyword>
<dbReference type="SUPFAM" id="SSF52540">
    <property type="entry name" value="P-loop containing nucleoside triphosphate hydrolases"/>
    <property type="match status" value="1"/>
</dbReference>
<keyword evidence="6" id="KW-0479">Metal-binding</keyword>
<evidence type="ECO:0000256" key="3">
    <source>
        <dbReference type="ARBA" id="ARBA00022741"/>
    </source>
</evidence>
<dbReference type="CDD" id="cd01428">
    <property type="entry name" value="ADK"/>
    <property type="match status" value="1"/>
</dbReference>
<dbReference type="NCBIfam" id="NF001380">
    <property type="entry name" value="PRK00279.1-2"/>
    <property type="match status" value="1"/>
</dbReference>
<evidence type="ECO:0000256" key="7">
    <source>
        <dbReference type="RuleBase" id="RU003330"/>
    </source>
</evidence>
<evidence type="ECO:0000256" key="2">
    <source>
        <dbReference type="ARBA" id="ARBA00022727"/>
    </source>
</evidence>
<dbReference type="EC" id="2.7.4.3" evidence="6 8"/>
<feature type="binding site" evidence="6">
    <location>
        <begin position="86"/>
        <end position="89"/>
    </location>
    <ligand>
        <name>AMP</name>
        <dbReference type="ChEBI" id="CHEBI:456215"/>
    </ligand>
</feature>
<dbReference type="UniPathway" id="UPA00588">
    <property type="reaction ID" value="UER00649"/>
</dbReference>
<evidence type="ECO:0000313" key="10">
    <source>
        <dbReference type="EMBL" id="AHB59838.1"/>
    </source>
</evidence>
<feature type="binding site" evidence="6">
    <location>
        <position position="128"/>
    </location>
    <ligand>
        <name>ATP</name>
        <dbReference type="ChEBI" id="CHEBI:30616"/>
    </ligand>
</feature>
<evidence type="ECO:0000313" key="11">
    <source>
        <dbReference type="EMBL" id="KJY51309.1"/>
    </source>
</evidence>
<feature type="binding site" evidence="6">
    <location>
        <position position="36"/>
    </location>
    <ligand>
        <name>AMP</name>
        <dbReference type="ChEBI" id="CHEBI:456215"/>
    </ligand>
</feature>